<accession>A0A0B6TQJ9</accession>
<keyword evidence="1" id="KW-0614">Plasmid</keyword>
<dbReference type="AlphaFoldDB" id="A0A0B6TQJ9"/>
<dbReference type="EMBL" id="CP007792">
    <property type="protein sequence ID" value="AJK70183.1"/>
    <property type="molecule type" value="Genomic_DNA"/>
</dbReference>
<dbReference type="RefSeq" id="WP_042622838.1">
    <property type="nucleotide sequence ID" value="NZ_CP007792.1"/>
</dbReference>
<protein>
    <submittedName>
        <fullName evidence="1">Uncharacterized protein</fullName>
    </submittedName>
</protein>
<gene>
    <name evidence="1" type="ORF">B840_13075</name>
</gene>
<sequence length="105" mass="11361">MAEVTFASLHEKMNFLLKDHGVENFDESDLDLESVSSLHAKANALCAAHGGDPSRMANDTLAQLHPKLDFLMKGHGVDTDTARLNLSTLEAVNAKVNAIVNAHDH</sequence>
<proteinExistence type="predicted"/>
<evidence type="ECO:0000313" key="2">
    <source>
        <dbReference type="Proteomes" id="UP000031928"/>
    </source>
</evidence>
<name>A0A0B6TQJ9_9CORY</name>
<dbReference type="KEGG" id="cmq:B840_13075"/>
<dbReference type="OrthoDB" id="4409813at2"/>
<reference evidence="1 2" key="1">
    <citation type="submission" date="2014-05" db="EMBL/GenBank/DDBJ databases">
        <title>Complete genome sequence of Corynebacterium marinum DSM 44953.</title>
        <authorList>
            <person name="Schaffert L."/>
            <person name="Albersmeier A."/>
            <person name="Kalinowski J."/>
            <person name="Ruckert C."/>
        </authorList>
    </citation>
    <scope>NUCLEOTIDE SEQUENCE [LARGE SCALE GENOMIC DNA]</scope>
    <source>
        <strain evidence="1 2">DSM 44953</strain>
        <plasmid evidence="1 2">pCmarinum1</plasmid>
    </source>
</reference>
<dbReference type="Proteomes" id="UP000031928">
    <property type="component" value="Plasmid pCmarinum1"/>
</dbReference>
<evidence type="ECO:0000313" key="1">
    <source>
        <dbReference type="EMBL" id="AJK70183.1"/>
    </source>
</evidence>
<geneLocation type="plasmid" evidence="1 2">
    <name>pCmarinum1</name>
</geneLocation>
<keyword evidence="2" id="KW-1185">Reference proteome</keyword>
<organism evidence="1 2">
    <name type="scientific">Corynebacterium marinum DSM 44953</name>
    <dbReference type="NCBI Taxonomy" id="1224162"/>
    <lineage>
        <taxon>Bacteria</taxon>
        <taxon>Bacillati</taxon>
        <taxon>Actinomycetota</taxon>
        <taxon>Actinomycetes</taxon>
        <taxon>Mycobacteriales</taxon>
        <taxon>Corynebacteriaceae</taxon>
        <taxon>Corynebacterium</taxon>
    </lineage>
</organism>
<dbReference type="HOGENOM" id="CLU_2154142_0_0_11"/>